<sequence length="434" mass="45396">MNPETEKAMAESITRNSPSNERDLDELLIDAEADDEQVQQQAVVLRRPWLLLLGLVLVALNLRPALSSMAPVLGQVSEGLGLNASQAGLLTTLPVLCLGLFAPLAPVLARRFGSERVILGILLTLALGLVVRSTFGAIGVFLGSLMAGASIGIIGVLLPGIVKRDFPQHAGTLTGVYTMALCLGAAMAAGATVPLAQHFDGSWALGLGFWVLPALLAMLVWLPQARQGHGLHKVAYRVRGLWRDPLAWQVTLYMGLQSSLAYIVFGWLPSILIGRGLTPTEAGLVLSGSVIVQLISSLSAPWLATRGKDQRLAIVVVMSGTLAGLFGCLYAPLSGLWGWAIVLGLGQGGTFALALTLIVLRSKDAHVAANLSSMAQGVGYTLASMGPFAVGLVHDLTGGWTALGWIFAVLGVGAVVFGLGAGRALHVQVTCEKV</sequence>
<dbReference type="Gene3D" id="1.20.1250.20">
    <property type="entry name" value="MFS general substrate transporter like domains"/>
    <property type="match status" value="1"/>
</dbReference>
<dbReference type="EMBL" id="AE015451">
    <property type="protein sequence ID" value="AAN66595.1"/>
    <property type="molecule type" value="Genomic_DNA"/>
</dbReference>
<evidence type="ECO:0000256" key="2">
    <source>
        <dbReference type="ARBA" id="ARBA00022989"/>
    </source>
</evidence>
<feature type="transmembrane region" description="Helical" evidence="4">
    <location>
        <begin position="367"/>
        <end position="390"/>
    </location>
</feature>
<organism evidence="5 6">
    <name type="scientific">Pseudomonas putida (strain ATCC 47054 / DSM 6125 / CFBP 8728 / NCIMB 11950 / KT2440)</name>
    <dbReference type="NCBI Taxonomy" id="160488"/>
    <lineage>
        <taxon>Bacteria</taxon>
        <taxon>Pseudomonadati</taxon>
        <taxon>Pseudomonadota</taxon>
        <taxon>Gammaproteobacteria</taxon>
        <taxon>Pseudomonadales</taxon>
        <taxon>Pseudomonadaceae</taxon>
        <taxon>Pseudomonas</taxon>
    </lineage>
</organism>
<keyword evidence="6" id="KW-1185">Reference proteome</keyword>
<feature type="transmembrane region" description="Helical" evidence="4">
    <location>
        <begin position="141"/>
        <end position="162"/>
    </location>
</feature>
<keyword evidence="1 4" id="KW-0812">Transmembrane</keyword>
<dbReference type="GO" id="GO:0016020">
    <property type="term" value="C:membrane"/>
    <property type="evidence" value="ECO:0007669"/>
    <property type="project" value="InterPro"/>
</dbReference>
<dbReference type="InterPro" id="IPR052524">
    <property type="entry name" value="MFS_Cyanate_Porter"/>
</dbReference>
<protein>
    <submittedName>
        <fullName evidence="5">Cyanate MFS transporter</fullName>
    </submittedName>
</protein>
<feature type="transmembrane region" description="Helical" evidence="4">
    <location>
        <begin position="174"/>
        <end position="196"/>
    </location>
</feature>
<dbReference type="PANTHER" id="PTHR23523">
    <property type="match status" value="1"/>
</dbReference>
<dbReference type="InterPro" id="IPR011701">
    <property type="entry name" value="MFS"/>
</dbReference>
<dbReference type="Proteomes" id="UP000000556">
    <property type="component" value="Chromosome"/>
</dbReference>
<dbReference type="PATRIC" id="fig|160488.4.peg.1032"/>
<evidence type="ECO:0000313" key="5">
    <source>
        <dbReference type="EMBL" id="AAN66595.1"/>
    </source>
</evidence>
<proteinExistence type="predicted"/>
<feature type="transmembrane region" description="Helical" evidence="4">
    <location>
        <begin position="117"/>
        <end position="135"/>
    </location>
</feature>
<feature type="transmembrane region" description="Helical" evidence="4">
    <location>
        <begin position="312"/>
        <end position="333"/>
    </location>
</feature>
<dbReference type="PaxDb" id="160488-PP_0970"/>
<evidence type="ECO:0000313" key="6">
    <source>
        <dbReference type="Proteomes" id="UP000000556"/>
    </source>
</evidence>
<reference evidence="5 6" key="2">
    <citation type="journal article" date="2016" name="Environ. Microbiol.">
        <title>The revisited genome of Pseudomonas putida KT2440 enlightens its value as a robust metabolic chassis.</title>
        <authorList>
            <person name="Belda E."/>
            <person name="van Heck R.G."/>
            <person name="Lopez-Sanchez M.J."/>
            <person name="Cruveiller S."/>
            <person name="Barbe V."/>
            <person name="Fraser C."/>
            <person name="Klenk H.P."/>
            <person name="Petersen J."/>
            <person name="Morgat A."/>
            <person name="Nikel P.I."/>
            <person name="Vallenet D."/>
            <person name="Rouy Z."/>
            <person name="Sekowska A."/>
            <person name="Martins Dos Santos V.A."/>
            <person name="de Lorenzo V."/>
            <person name="Danchin A."/>
            <person name="Medigue C."/>
        </authorList>
    </citation>
    <scope>NUCLEOTIDE SEQUENCE [LARGE SCALE GENOMIC DNA]</scope>
    <source>
        <strain evidence="6">ATCC 47054 / DSM 6125 / CFBP 8728 / NCIMB 11950 / KT2440</strain>
    </source>
</reference>
<evidence type="ECO:0000256" key="4">
    <source>
        <dbReference type="SAM" id="Phobius"/>
    </source>
</evidence>
<feature type="transmembrane region" description="Helical" evidence="4">
    <location>
        <begin position="339"/>
        <end position="360"/>
    </location>
</feature>
<dbReference type="NCBIfam" id="TIGR00896">
    <property type="entry name" value="CynX"/>
    <property type="match status" value="1"/>
</dbReference>
<feature type="transmembrane region" description="Helical" evidence="4">
    <location>
        <begin position="49"/>
        <end position="66"/>
    </location>
</feature>
<dbReference type="Pfam" id="PF07690">
    <property type="entry name" value="MFS_1"/>
    <property type="match status" value="1"/>
</dbReference>
<dbReference type="InterPro" id="IPR036259">
    <property type="entry name" value="MFS_trans_sf"/>
</dbReference>
<feature type="transmembrane region" description="Helical" evidence="4">
    <location>
        <begin position="246"/>
        <end position="265"/>
    </location>
</feature>
<dbReference type="CDD" id="cd17339">
    <property type="entry name" value="MFS_NIMT_CynX_like"/>
    <property type="match status" value="1"/>
</dbReference>
<dbReference type="GO" id="GO:0022857">
    <property type="term" value="F:transmembrane transporter activity"/>
    <property type="evidence" value="ECO:0007669"/>
    <property type="project" value="InterPro"/>
</dbReference>
<feature type="transmembrane region" description="Helical" evidence="4">
    <location>
        <begin position="402"/>
        <end position="425"/>
    </location>
</feature>
<feature type="transmembrane region" description="Helical" evidence="4">
    <location>
        <begin position="202"/>
        <end position="225"/>
    </location>
</feature>
<feature type="transmembrane region" description="Helical" evidence="4">
    <location>
        <begin position="285"/>
        <end position="305"/>
    </location>
</feature>
<name>Q88P83_PSEPK</name>
<dbReference type="OrthoDB" id="5317164at2"/>
<feature type="transmembrane region" description="Helical" evidence="4">
    <location>
        <begin position="86"/>
        <end position="105"/>
    </location>
</feature>
<dbReference type="SUPFAM" id="SSF103473">
    <property type="entry name" value="MFS general substrate transporter"/>
    <property type="match status" value="1"/>
</dbReference>
<keyword evidence="3 4" id="KW-0472">Membrane</keyword>
<reference evidence="5 6" key="1">
    <citation type="journal article" date="2002" name="Environ. Microbiol.">
        <title>Complete genome sequence and comparative analysis of the metabolically versatile Pseudomonas putida KT2440.</title>
        <authorList>
            <person name="Nelson K.E."/>
            <person name="Weinel C."/>
            <person name="Paulsen I.T."/>
            <person name="Dodson R.J."/>
            <person name="Hilbert H."/>
            <person name="Martins dos Santos V.A."/>
            <person name="Fouts D.E."/>
            <person name="Gill S.R."/>
            <person name="Pop M."/>
            <person name="Holmes M."/>
            <person name="Brinkac L."/>
            <person name="Beanan M."/>
            <person name="DeBoy R.T."/>
            <person name="Daugherty S."/>
            <person name="Kolonay J."/>
            <person name="Madupu R."/>
            <person name="Nelson W."/>
            <person name="White O."/>
            <person name="Peterson J."/>
            <person name="Khouri H."/>
            <person name="Hance I."/>
            <person name="Chris Lee P."/>
            <person name="Holtzapple E."/>
            <person name="Scanlan D."/>
            <person name="Tran K."/>
            <person name="Moazzez A."/>
            <person name="Utterback T."/>
            <person name="Rizzo M."/>
            <person name="Lee K."/>
            <person name="Kosack D."/>
            <person name="Moestl D."/>
            <person name="Wedler H."/>
            <person name="Lauber J."/>
            <person name="Stjepandic D."/>
            <person name="Hoheisel J."/>
            <person name="Straetz M."/>
            <person name="Heim S."/>
            <person name="Kiewitz C."/>
            <person name="Eisen J.A."/>
            <person name="Timmis K.N."/>
            <person name="Dusterhoft A."/>
            <person name="Tummler B."/>
            <person name="Fraser C.M."/>
        </authorList>
    </citation>
    <scope>NUCLEOTIDE SEQUENCE [LARGE SCALE GENOMIC DNA]</scope>
    <source>
        <strain evidence="6">ATCC 47054 / DSM 6125 / CFBP 8728 / NCIMB 11950 / KT2440</strain>
    </source>
</reference>
<dbReference type="PANTHER" id="PTHR23523:SF2">
    <property type="entry name" value="2-NITROIMIDAZOLE TRANSPORTER"/>
    <property type="match status" value="1"/>
</dbReference>
<accession>Q88P83</accession>
<keyword evidence="2 4" id="KW-1133">Transmembrane helix</keyword>
<evidence type="ECO:0000256" key="1">
    <source>
        <dbReference type="ARBA" id="ARBA00022692"/>
    </source>
</evidence>
<dbReference type="PhylomeDB" id="Q88P83"/>
<dbReference type="BioCyc" id="PPUT160488:G1G01-1044-MONOMER"/>
<dbReference type="AlphaFoldDB" id="Q88P83"/>
<dbReference type="InterPro" id="IPR004747">
    <property type="entry name" value="CynX-like"/>
</dbReference>
<dbReference type="eggNOG" id="COG2807">
    <property type="taxonomic scope" value="Bacteria"/>
</dbReference>
<dbReference type="HOGENOM" id="CLU_038046_1_0_6"/>
<dbReference type="KEGG" id="ppu:PP_0970"/>
<gene>
    <name evidence="5" type="ordered locus">PP_0970</name>
</gene>
<evidence type="ECO:0000256" key="3">
    <source>
        <dbReference type="ARBA" id="ARBA00023136"/>
    </source>
</evidence>
<dbReference type="STRING" id="160488.PP_0970"/>